<dbReference type="EMBL" id="CAIX01001235">
    <property type="protein sequence ID" value="CCI11563.1"/>
    <property type="molecule type" value="Genomic_DNA"/>
</dbReference>
<comment type="caution">
    <text evidence="1">The sequence shown here is derived from an EMBL/GenBank/DDBJ whole genome shotgun (WGS) entry which is preliminary data.</text>
</comment>
<keyword evidence="2" id="KW-1185">Reference proteome</keyword>
<dbReference type="InParanoid" id="A0A024FWL7"/>
<evidence type="ECO:0000313" key="1">
    <source>
        <dbReference type="EMBL" id="CCI11563.1"/>
    </source>
</evidence>
<proteinExistence type="predicted"/>
<reference evidence="1 2" key="1">
    <citation type="submission" date="2012-05" db="EMBL/GenBank/DDBJ databases">
        <title>Recombination and specialization in a pathogen metapopulation.</title>
        <authorList>
            <person name="Gardiner A."/>
            <person name="Kemen E."/>
            <person name="Schultz-Larsen T."/>
            <person name="MacLean D."/>
            <person name="Van Oosterhout C."/>
            <person name="Jones J.D.G."/>
        </authorList>
    </citation>
    <scope>NUCLEOTIDE SEQUENCE [LARGE SCALE GENOMIC DNA]</scope>
    <source>
        <strain evidence="1 2">Ac Nc2</strain>
    </source>
</reference>
<organism evidence="1 2">
    <name type="scientific">Albugo candida</name>
    <dbReference type="NCBI Taxonomy" id="65357"/>
    <lineage>
        <taxon>Eukaryota</taxon>
        <taxon>Sar</taxon>
        <taxon>Stramenopiles</taxon>
        <taxon>Oomycota</taxon>
        <taxon>Peronosporomycetes</taxon>
        <taxon>Albuginales</taxon>
        <taxon>Albuginaceae</taxon>
        <taxon>Albugo</taxon>
    </lineage>
</organism>
<evidence type="ECO:0000313" key="2">
    <source>
        <dbReference type="Proteomes" id="UP000053237"/>
    </source>
</evidence>
<dbReference type="Proteomes" id="UP000053237">
    <property type="component" value="Unassembled WGS sequence"/>
</dbReference>
<name>A0A024FWL7_9STRA</name>
<dbReference type="AlphaFoldDB" id="A0A024FWL7"/>
<accession>A0A024FWL7</accession>
<protein>
    <submittedName>
        <fullName evidence="1">Uncharacterized protein</fullName>
    </submittedName>
</protein>
<sequence length="102" mass="11783">MANCLTIHRLDTFDNDVINPMKSFSRPIRPNQLSRVTCNCIRKLETTNGRHNAVYDQAAHTSGSLELERWMINYCRKCSNSTPRQVSCYLALLDESHITQMH</sequence>
<gene>
    <name evidence="1" type="ORF">BN9_131220</name>
</gene>